<protein>
    <recommendedName>
        <fullName evidence="8">Transcription factor CBF/NF-Y/archaeal histone domain-containing protein</fullName>
    </recommendedName>
</protein>
<keyword evidence="6" id="KW-0687">Ribonucleoprotein</keyword>
<keyword evidence="4" id="KW-0689">Ribosomal protein</keyword>
<evidence type="ECO:0000256" key="2">
    <source>
        <dbReference type="ARBA" id="ARBA00010152"/>
    </source>
</evidence>
<dbReference type="PANTHER" id="PTHR21338">
    <property type="entry name" value="MITOCHONDRIAL RIBOSOMAL PROTEIN L41"/>
    <property type="match status" value="1"/>
</dbReference>
<dbReference type="Proteomes" id="UP000825438">
    <property type="component" value="Chromosome V"/>
</dbReference>
<keyword evidence="3" id="KW-0809">Transit peptide</keyword>
<dbReference type="InterPro" id="IPR009072">
    <property type="entry name" value="Histone-fold"/>
</dbReference>
<dbReference type="Pfam" id="PF00808">
    <property type="entry name" value="CBFD_NFYB_HMF"/>
    <property type="match status" value="1"/>
</dbReference>
<comment type="subcellular location">
    <subcellularLocation>
        <location evidence="1">Mitochondrion</location>
    </subcellularLocation>
</comment>
<feature type="domain" description="Transcription factor CBF/NF-Y/archaeal histone" evidence="8">
    <location>
        <begin position="205"/>
        <end position="269"/>
    </location>
</feature>
<dbReference type="GO" id="GO:0005762">
    <property type="term" value="C:mitochondrial large ribosomal subunit"/>
    <property type="evidence" value="ECO:0007669"/>
    <property type="project" value="InterPro"/>
</dbReference>
<evidence type="ECO:0000256" key="4">
    <source>
        <dbReference type="ARBA" id="ARBA00022980"/>
    </source>
</evidence>
<proteinExistence type="inferred from homology"/>
<gene>
    <name evidence="9" type="ORF">CA7LBN_004109</name>
</gene>
<dbReference type="InterPro" id="IPR019189">
    <property type="entry name" value="Ribosomal_mL41"/>
</dbReference>
<name>A0A8F3AJ26_CANAR</name>
<feature type="region of interest" description="Disordered" evidence="7">
    <location>
        <begin position="154"/>
        <end position="187"/>
    </location>
</feature>
<evidence type="ECO:0000256" key="5">
    <source>
        <dbReference type="ARBA" id="ARBA00023128"/>
    </source>
</evidence>
<dbReference type="CDD" id="cd22929">
    <property type="entry name" value="HFD_POLE4-like"/>
    <property type="match status" value="1"/>
</dbReference>
<dbReference type="InterPro" id="IPR003958">
    <property type="entry name" value="CBFA_NFYB_domain"/>
</dbReference>
<dbReference type="AlphaFoldDB" id="A0A8F3AJ26"/>
<dbReference type="GO" id="GO:0006412">
    <property type="term" value="P:translation"/>
    <property type="evidence" value="ECO:0007669"/>
    <property type="project" value="TreeGrafter"/>
</dbReference>
<sequence length="375" mass="41942">MRASSVLGFQQTAAASLRRPWQTFRDGQIWYGNTKSGSKRHPLYTKSGNKNFYKGTRSSGIGSLTKHAKYVVNWDKVRTYVVPTDLATTDLKPLVSKDVPEIMQKTPGYPDSFKNPELAWNSIKDFIEHGENYFDVDLEKSNYLEEYVNPKLAKQAPSPVHTDAQVPTSSEDATMTDAPQDATQKNSDALDLEDEEMPEIDDAVMSLPLSKIRKIFKMDPDYYSASQGAVFATGAATELFVQHFMEHAAMMAKMEKRKKIQYKDLSTVVSTQDSLHFLSDTVPKTQPVGQAMKERKINLQDEDQRKHAELLGTDDNVASENAAEPVDTSSTVLTKGQQTLPFEPVKKPATIKKAVIHDLMSTDDDQNNSPIVIED</sequence>
<evidence type="ECO:0000256" key="6">
    <source>
        <dbReference type="ARBA" id="ARBA00023274"/>
    </source>
</evidence>
<dbReference type="Gene3D" id="1.10.20.10">
    <property type="entry name" value="Histone, subunit A"/>
    <property type="match status" value="1"/>
</dbReference>
<dbReference type="GO" id="GO:0046982">
    <property type="term" value="F:protein heterodimerization activity"/>
    <property type="evidence" value="ECO:0007669"/>
    <property type="project" value="InterPro"/>
</dbReference>
<evidence type="ECO:0000256" key="7">
    <source>
        <dbReference type="SAM" id="MobiDB-lite"/>
    </source>
</evidence>
<evidence type="ECO:0000256" key="1">
    <source>
        <dbReference type="ARBA" id="ARBA00004173"/>
    </source>
</evidence>
<dbReference type="GO" id="GO:0003735">
    <property type="term" value="F:structural constituent of ribosome"/>
    <property type="evidence" value="ECO:0007669"/>
    <property type="project" value="InterPro"/>
</dbReference>
<accession>A0A8F3AJ26</accession>
<dbReference type="Pfam" id="PF09809">
    <property type="entry name" value="MRP-L27"/>
    <property type="match status" value="1"/>
</dbReference>
<reference evidence="9" key="1">
    <citation type="submission" date="2021-06" db="EMBL/GenBank/DDBJ databases">
        <title>Candida auris outbreak in lebanese hospital.</title>
        <authorList>
            <person name="Finianos M."/>
        </authorList>
    </citation>
    <scope>NUCLEOTIDE SEQUENCE</scope>
    <source>
        <strain evidence="9">CA7LBN</strain>
    </source>
</reference>
<feature type="region of interest" description="Disordered" evidence="7">
    <location>
        <begin position="311"/>
        <end position="347"/>
    </location>
</feature>
<organism evidence="9">
    <name type="scientific">Candidozyma auris</name>
    <name type="common">Yeast</name>
    <name type="synonym">Candida auris</name>
    <dbReference type="NCBI Taxonomy" id="498019"/>
    <lineage>
        <taxon>Eukaryota</taxon>
        <taxon>Fungi</taxon>
        <taxon>Dikarya</taxon>
        <taxon>Ascomycota</taxon>
        <taxon>Saccharomycotina</taxon>
        <taxon>Pichiomycetes</taxon>
        <taxon>Metschnikowiaceae</taxon>
        <taxon>Candidozyma</taxon>
    </lineage>
</organism>
<dbReference type="SUPFAM" id="SSF47113">
    <property type="entry name" value="Histone-fold"/>
    <property type="match status" value="1"/>
</dbReference>
<dbReference type="EMBL" id="CP076753">
    <property type="protein sequence ID" value="QWW25227.1"/>
    <property type="molecule type" value="Genomic_DNA"/>
</dbReference>
<evidence type="ECO:0000259" key="8">
    <source>
        <dbReference type="Pfam" id="PF00808"/>
    </source>
</evidence>
<comment type="similarity">
    <text evidence="2">Belongs to the mitochondrion-specific ribosomal protein mL41 family.</text>
</comment>
<feature type="compositionally biased region" description="Polar residues" evidence="7">
    <location>
        <begin position="327"/>
        <end position="340"/>
    </location>
</feature>
<dbReference type="PANTHER" id="PTHR21338:SF0">
    <property type="entry name" value="LARGE RIBOSOMAL SUBUNIT PROTEIN ML41"/>
    <property type="match status" value="1"/>
</dbReference>
<keyword evidence="5" id="KW-0496">Mitochondrion</keyword>
<evidence type="ECO:0000256" key="3">
    <source>
        <dbReference type="ARBA" id="ARBA00022946"/>
    </source>
</evidence>
<evidence type="ECO:0000313" key="9">
    <source>
        <dbReference type="EMBL" id="QWW25227.1"/>
    </source>
</evidence>